<proteinExistence type="predicted"/>
<evidence type="ECO:0000313" key="2">
    <source>
        <dbReference type="Proteomes" id="UP000294508"/>
    </source>
</evidence>
<dbReference type="RefSeq" id="WP_132212806.1">
    <property type="nucleotide sequence ID" value="NZ_SLWN01000012.1"/>
</dbReference>
<gene>
    <name evidence="1" type="ORF">EV652_11218</name>
</gene>
<keyword evidence="2" id="KW-1185">Reference proteome</keyword>
<comment type="caution">
    <text evidence="1">The sequence shown here is derived from an EMBL/GenBank/DDBJ whole genome shotgun (WGS) entry which is preliminary data.</text>
</comment>
<reference evidence="1 2" key="1">
    <citation type="journal article" date="2015" name="Stand. Genomic Sci.">
        <title>Genomic Encyclopedia of Bacterial and Archaeal Type Strains, Phase III: the genomes of soil and plant-associated and newly described type strains.</title>
        <authorList>
            <person name="Whitman W.B."/>
            <person name="Woyke T."/>
            <person name="Klenk H.P."/>
            <person name="Zhou Y."/>
            <person name="Lilburn T.G."/>
            <person name="Beck B.J."/>
            <person name="De Vos P."/>
            <person name="Vandamme P."/>
            <person name="Eisen J.A."/>
            <person name="Garrity G."/>
            <person name="Hugenholtz P."/>
            <person name="Kyrpides N.C."/>
        </authorList>
    </citation>
    <scope>NUCLEOTIDE SEQUENCE [LARGE SCALE GENOMIC DNA]</scope>
    <source>
        <strain evidence="1 2">VKM Ac-2572</strain>
    </source>
</reference>
<protein>
    <submittedName>
        <fullName evidence="1">Uncharacterized protein</fullName>
    </submittedName>
</protein>
<dbReference type="AlphaFoldDB" id="A0A4R2H3W8"/>
<dbReference type="EMBL" id="SLWN01000012">
    <property type="protein sequence ID" value="TCO20272.1"/>
    <property type="molecule type" value="Genomic_DNA"/>
</dbReference>
<evidence type="ECO:0000313" key="1">
    <source>
        <dbReference type="EMBL" id="TCO20272.1"/>
    </source>
</evidence>
<dbReference type="OrthoDB" id="1550983at2"/>
<dbReference type="Proteomes" id="UP000294508">
    <property type="component" value="Unassembled WGS sequence"/>
</dbReference>
<sequence length="116" mass="13521">MGVKLNDRAYAHARRLITDGGFVLDDRDDWSEHRPTTEIENKFIQEHGMADYQKWYLGVDDEQDEDTKGRYKFPYGDFTNVHRCAVLSAESRAGQYKYFDIEVAFAHLHGMLDSAR</sequence>
<accession>A0A4R2H3W8</accession>
<name>A0A4R2H3W8_9ACTN</name>
<organism evidence="1 2">
    <name type="scientific">Kribbella steppae</name>
    <dbReference type="NCBI Taxonomy" id="2512223"/>
    <lineage>
        <taxon>Bacteria</taxon>
        <taxon>Bacillati</taxon>
        <taxon>Actinomycetota</taxon>
        <taxon>Actinomycetes</taxon>
        <taxon>Propionibacteriales</taxon>
        <taxon>Kribbellaceae</taxon>
        <taxon>Kribbella</taxon>
    </lineage>
</organism>